<keyword evidence="3" id="KW-0560">Oxidoreductase</keyword>
<feature type="domain" description="VOC" evidence="1">
    <location>
        <begin position="152"/>
        <end position="279"/>
    </location>
</feature>
<dbReference type="RefSeq" id="WP_004653446.1">
    <property type="nucleotide sequence ID" value="NZ_KB849179.1"/>
</dbReference>
<reference evidence="2 4" key="1">
    <citation type="submission" date="2013-02" db="EMBL/GenBank/DDBJ databases">
        <title>The Genome Sequence of Acinetobacter sp. NIPH 809.</title>
        <authorList>
            <consortium name="The Broad Institute Genome Sequencing Platform"/>
            <consortium name="The Broad Institute Genome Sequencing Center for Infectious Disease"/>
            <person name="Cerqueira G."/>
            <person name="Feldgarden M."/>
            <person name="Courvalin P."/>
            <person name="Perichon B."/>
            <person name="Grillot-Courvalin C."/>
            <person name="Clermont D."/>
            <person name="Rocha E."/>
            <person name="Yoon E.-J."/>
            <person name="Nemec A."/>
            <person name="Walker B."/>
            <person name="Young S.K."/>
            <person name="Zeng Q."/>
            <person name="Gargeya S."/>
            <person name="Fitzgerald M."/>
            <person name="Haas B."/>
            <person name="Abouelleil A."/>
            <person name="Alvarado L."/>
            <person name="Arachchi H.M."/>
            <person name="Berlin A.M."/>
            <person name="Chapman S.B."/>
            <person name="Dewar J."/>
            <person name="Goldberg J."/>
            <person name="Griggs A."/>
            <person name="Gujja S."/>
            <person name="Hansen M."/>
            <person name="Howarth C."/>
            <person name="Imamovic A."/>
            <person name="Larimer J."/>
            <person name="McCowan C."/>
            <person name="Murphy C."/>
            <person name="Neiman D."/>
            <person name="Pearson M."/>
            <person name="Priest M."/>
            <person name="Roberts A."/>
            <person name="Saif S."/>
            <person name="Shea T."/>
            <person name="Sisk P."/>
            <person name="Sykes S."/>
            <person name="Wortman J."/>
            <person name="Nusbaum C."/>
            <person name="Birren B."/>
        </authorList>
    </citation>
    <scope>NUCLEOTIDE SEQUENCE [LARGE SCALE GENOMIC DNA]</scope>
    <source>
        <strain evidence="2 4">NIPH 809</strain>
    </source>
</reference>
<dbReference type="InterPro" id="IPR029068">
    <property type="entry name" value="Glyas_Bleomycin-R_OHBP_Dase"/>
</dbReference>
<dbReference type="CDD" id="cd07237">
    <property type="entry name" value="BphC1-RGP6_C_like"/>
    <property type="match status" value="1"/>
</dbReference>
<dbReference type="InterPro" id="IPR004360">
    <property type="entry name" value="Glyas_Fos-R_dOase_dom"/>
</dbReference>
<feature type="domain" description="VOC" evidence="1">
    <location>
        <begin position="15"/>
        <end position="131"/>
    </location>
</feature>
<evidence type="ECO:0000313" key="2">
    <source>
        <dbReference type="EMBL" id="ENU24017.1"/>
    </source>
</evidence>
<dbReference type="PROSITE" id="PS51819">
    <property type="entry name" value="VOC"/>
    <property type="match status" value="2"/>
</dbReference>
<organism evidence="3 5">
    <name type="scientific">Acinetobacter proteolyticus</name>
    <dbReference type="NCBI Taxonomy" id="1776741"/>
    <lineage>
        <taxon>Bacteria</taxon>
        <taxon>Pseudomonadati</taxon>
        <taxon>Pseudomonadota</taxon>
        <taxon>Gammaproteobacteria</taxon>
        <taxon>Moraxellales</taxon>
        <taxon>Moraxellaceae</taxon>
        <taxon>Acinetobacter</taxon>
    </lineage>
</organism>
<accession>A0A2N0W9A8</accession>
<dbReference type="SUPFAM" id="SSF54593">
    <property type="entry name" value="Glyoxalase/Bleomycin resistance protein/Dihydroxybiphenyl dioxygenase"/>
    <property type="match status" value="2"/>
</dbReference>
<dbReference type="AlphaFoldDB" id="A0A2N0W9A8"/>
<dbReference type="Gene3D" id="3.10.180.10">
    <property type="entry name" value="2,3-Dihydroxybiphenyl 1,2-Dioxygenase, domain 1"/>
    <property type="match status" value="2"/>
</dbReference>
<dbReference type="GO" id="GO:0051213">
    <property type="term" value="F:dioxygenase activity"/>
    <property type="evidence" value="ECO:0007669"/>
    <property type="project" value="UniProtKB-KW"/>
</dbReference>
<reference evidence="3 5" key="2">
    <citation type="submission" date="2017-12" db="EMBL/GenBank/DDBJ databases">
        <title>Draft Genome sequences of multiple microbial strains isolated from spacecraft associated surfaces.</title>
        <authorList>
            <person name="Seuylemezian A."/>
            <person name="Vaishampayan P."/>
            <person name="Venkateswaran K."/>
        </authorList>
    </citation>
    <scope>NUCLEOTIDE SEQUENCE [LARGE SCALE GENOMIC DNA]</scope>
    <source>
        <strain evidence="3 5">2P01AA</strain>
    </source>
</reference>
<comment type="caution">
    <text evidence="3">The sequence shown here is derived from an EMBL/GenBank/DDBJ whole genome shotgun (WGS) entry which is preliminary data.</text>
</comment>
<evidence type="ECO:0000313" key="3">
    <source>
        <dbReference type="EMBL" id="PKF31064.1"/>
    </source>
</evidence>
<evidence type="ECO:0000313" key="5">
    <source>
        <dbReference type="Proteomes" id="UP000233553"/>
    </source>
</evidence>
<dbReference type="Pfam" id="PF22632">
    <property type="entry name" value="BphC_D1"/>
    <property type="match status" value="1"/>
</dbReference>
<dbReference type="CDD" id="cd07252">
    <property type="entry name" value="BphC1-RGP6_N_like"/>
    <property type="match status" value="1"/>
</dbReference>
<keyword evidence="4" id="KW-1185">Reference proteome</keyword>
<proteinExistence type="predicted"/>
<evidence type="ECO:0000313" key="4">
    <source>
        <dbReference type="Proteomes" id="UP000013034"/>
    </source>
</evidence>
<dbReference type="Proteomes" id="UP000013034">
    <property type="component" value="Unassembled WGS sequence"/>
</dbReference>
<dbReference type="EMBL" id="APOI01000014">
    <property type="protein sequence ID" value="ENU24017.1"/>
    <property type="molecule type" value="Genomic_DNA"/>
</dbReference>
<gene>
    <name evidence="3" type="ORF">CW311_20995</name>
    <name evidence="2" type="ORF">F993_01333</name>
</gene>
<evidence type="ECO:0000259" key="1">
    <source>
        <dbReference type="PROSITE" id="PS51819"/>
    </source>
</evidence>
<dbReference type="Proteomes" id="UP000233553">
    <property type="component" value="Unassembled WGS sequence"/>
</dbReference>
<name>A0A2N0W9A8_9GAMM</name>
<dbReference type="InterPro" id="IPR037523">
    <property type="entry name" value="VOC_core"/>
</dbReference>
<protein>
    <submittedName>
        <fullName evidence="2">2,3-dihydroxybiphenyl 1,2-dioxygenase</fullName>
    </submittedName>
    <submittedName>
        <fullName evidence="3">Extradiol ring-cleavage dioxygenase</fullName>
    </submittedName>
</protein>
<dbReference type="EMBL" id="PISJ01000030">
    <property type="protein sequence ID" value="PKF31064.1"/>
    <property type="molecule type" value="Genomic_DNA"/>
</dbReference>
<dbReference type="Pfam" id="PF00903">
    <property type="entry name" value="Glyoxalase"/>
    <property type="match status" value="1"/>
</dbReference>
<keyword evidence="3" id="KW-0223">Dioxygenase</keyword>
<sequence length="334" mass="37936">MNSTTLDQNIFGSVRMGYAVIESNKLKQWKEFLQQGLGLHFNDEEQSINELSFRMDHHAKRLMVQKGSAEDFIALGWQVADQKTLDIILTRLADREITVEKSSLAEAEQRGVKEFWRILGPKKQNIELFVEANLSGEPLNMLTSSFVTGDAGMGHVAITSRKPVKMQRFWQEIFDARVSDYIEQVISGVTLDITFLRLNERHHSVAIATTRGVNLDPIRSKVQHMNLQGASLDDLSNAFQRCKQLGYEMAHEIGQHPNDKELSFYVISPSGFEIELGWAPLVVDENTWQTTKYFAISSWGHKPENPSKLYMLSTNLNNLKQGIATVIHPEYSPI</sequence>